<feature type="chain" id="PRO_5041240431" evidence="1">
    <location>
        <begin position="34"/>
        <end position="120"/>
    </location>
</feature>
<dbReference type="Proteomes" id="UP001168821">
    <property type="component" value="Unassembled WGS sequence"/>
</dbReference>
<evidence type="ECO:0000256" key="1">
    <source>
        <dbReference type="SAM" id="SignalP"/>
    </source>
</evidence>
<accession>A0AA38MIW5</accession>
<keyword evidence="1" id="KW-0732">Signal</keyword>
<evidence type="ECO:0000313" key="3">
    <source>
        <dbReference type="Proteomes" id="UP001168821"/>
    </source>
</evidence>
<reference evidence="2" key="1">
    <citation type="journal article" date="2023" name="G3 (Bethesda)">
        <title>Whole genome assemblies of Zophobas morio and Tenebrio molitor.</title>
        <authorList>
            <person name="Kaur S."/>
            <person name="Stinson S.A."/>
            <person name="diCenzo G.C."/>
        </authorList>
    </citation>
    <scope>NUCLEOTIDE SEQUENCE</scope>
    <source>
        <strain evidence="2">QUZm001</strain>
    </source>
</reference>
<organism evidence="2 3">
    <name type="scientific">Zophobas morio</name>
    <dbReference type="NCBI Taxonomy" id="2755281"/>
    <lineage>
        <taxon>Eukaryota</taxon>
        <taxon>Metazoa</taxon>
        <taxon>Ecdysozoa</taxon>
        <taxon>Arthropoda</taxon>
        <taxon>Hexapoda</taxon>
        <taxon>Insecta</taxon>
        <taxon>Pterygota</taxon>
        <taxon>Neoptera</taxon>
        <taxon>Endopterygota</taxon>
        <taxon>Coleoptera</taxon>
        <taxon>Polyphaga</taxon>
        <taxon>Cucujiformia</taxon>
        <taxon>Tenebrionidae</taxon>
        <taxon>Zophobas</taxon>
    </lineage>
</organism>
<protein>
    <submittedName>
        <fullName evidence="2">Uncharacterized protein</fullName>
    </submittedName>
</protein>
<dbReference type="EMBL" id="JALNTZ010000003">
    <property type="protein sequence ID" value="KAJ3657758.1"/>
    <property type="molecule type" value="Genomic_DNA"/>
</dbReference>
<feature type="signal peptide" evidence="1">
    <location>
        <begin position="1"/>
        <end position="33"/>
    </location>
</feature>
<sequence>MGFATIKTSIKDHRMVLLLFAVVFFLSVQETYGDNKSSNILNRNYCRNHIFSPRCRGQQKRDVMSRPSEEYRLPVVEDFSGIDRSREITAILNSPTLLGELLRKIVETPEYESDTSNYLK</sequence>
<keyword evidence="3" id="KW-1185">Reference proteome</keyword>
<gene>
    <name evidence="2" type="ORF">Zmor_009541</name>
</gene>
<evidence type="ECO:0000313" key="2">
    <source>
        <dbReference type="EMBL" id="KAJ3657758.1"/>
    </source>
</evidence>
<comment type="caution">
    <text evidence="2">The sequence shown here is derived from an EMBL/GenBank/DDBJ whole genome shotgun (WGS) entry which is preliminary data.</text>
</comment>
<name>A0AA38MIW5_9CUCU</name>
<proteinExistence type="predicted"/>
<dbReference type="AlphaFoldDB" id="A0AA38MIW5"/>